<dbReference type="PROSITE" id="PS50297">
    <property type="entry name" value="ANK_REP_REGION"/>
    <property type="match status" value="1"/>
</dbReference>
<dbReference type="InterPro" id="IPR036770">
    <property type="entry name" value="Ankyrin_rpt-contain_sf"/>
</dbReference>
<protein>
    <submittedName>
        <fullName evidence="5">Ankyrin</fullName>
    </submittedName>
</protein>
<dbReference type="eggNOG" id="COG0666">
    <property type="taxonomic scope" value="Bacteria"/>
</dbReference>
<evidence type="ECO:0000256" key="4">
    <source>
        <dbReference type="SAM" id="SignalP"/>
    </source>
</evidence>
<dbReference type="OrthoDB" id="1524550at2"/>
<dbReference type="InterPro" id="IPR050889">
    <property type="entry name" value="Dendritic_Spine_Reg/Scaffold"/>
</dbReference>
<feature type="repeat" description="ANK" evidence="3">
    <location>
        <begin position="51"/>
        <end position="83"/>
    </location>
</feature>
<dbReference type="PANTHER" id="PTHR24166">
    <property type="entry name" value="ROLLING PEBBLES, ISOFORM B"/>
    <property type="match status" value="1"/>
</dbReference>
<dbReference type="SUPFAM" id="SSF48403">
    <property type="entry name" value="Ankyrin repeat"/>
    <property type="match status" value="1"/>
</dbReference>
<dbReference type="SMART" id="SM00248">
    <property type="entry name" value="ANK"/>
    <property type="match status" value="2"/>
</dbReference>
<accession>Q02CU9</accession>
<feature type="signal peptide" evidence="4">
    <location>
        <begin position="1"/>
        <end position="16"/>
    </location>
</feature>
<evidence type="ECO:0000256" key="3">
    <source>
        <dbReference type="PROSITE-ProRule" id="PRU00023"/>
    </source>
</evidence>
<dbReference type="AlphaFoldDB" id="Q02CU9"/>
<name>Q02CU9_SOLUE</name>
<dbReference type="Gene3D" id="1.25.40.20">
    <property type="entry name" value="Ankyrin repeat-containing domain"/>
    <property type="match status" value="1"/>
</dbReference>
<dbReference type="KEGG" id="sus:Acid_0102"/>
<dbReference type="InterPro" id="IPR002110">
    <property type="entry name" value="Ankyrin_rpt"/>
</dbReference>
<dbReference type="EMBL" id="CP000473">
    <property type="protein sequence ID" value="ABJ81117.1"/>
    <property type="molecule type" value="Genomic_DNA"/>
</dbReference>
<dbReference type="HOGENOM" id="CLU_990076_0_0_0"/>
<feature type="chain" id="PRO_5004164037" evidence="4">
    <location>
        <begin position="17"/>
        <end position="281"/>
    </location>
</feature>
<keyword evidence="1" id="KW-0677">Repeat</keyword>
<dbReference type="InParanoid" id="Q02CU9"/>
<organism evidence="5">
    <name type="scientific">Solibacter usitatus (strain Ellin6076)</name>
    <dbReference type="NCBI Taxonomy" id="234267"/>
    <lineage>
        <taxon>Bacteria</taxon>
        <taxon>Pseudomonadati</taxon>
        <taxon>Acidobacteriota</taxon>
        <taxon>Terriglobia</taxon>
        <taxon>Bryobacterales</taxon>
        <taxon>Solibacteraceae</taxon>
        <taxon>Candidatus Solibacter</taxon>
    </lineage>
</organism>
<dbReference type="Pfam" id="PF12796">
    <property type="entry name" value="Ank_2"/>
    <property type="match status" value="1"/>
</dbReference>
<gene>
    <name evidence="5" type="ordered locus">Acid_0102</name>
</gene>
<dbReference type="PROSITE" id="PS50088">
    <property type="entry name" value="ANK_REPEAT"/>
    <property type="match status" value="2"/>
</dbReference>
<dbReference type="STRING" id="234267.Acid_0102"/>
<keyword evidence="2 3" id="KW-0040">ANK repeat</keyword>
<proteinExistence type="predicted"/>
<sequence precursor="true">MRFCAILLTAVLPLLAAENSPDLLDAAKKGKSALVGQLLDKGADLESQDREGRTPLMLAAQYGHAPTVRLLLDKGAKSGTRDAHGWNAYMLALLSPSGGVVHTPHDAVLKLLPQPKRFRLALDAAWAPGKELFSSCFMRPADLTAHLREIRPDALVIEALQHFAQTSGRDLMVIVSADARGTSDIPGKSAPADVDAVLTLQVEPGVTCVQQSDQVSLRIQGTLTRPKGGQSFEKTFGTGMKTGMRGEVATNANQHGPLFASWAKSQAGPIWWAVLTALLMD</sequence>
<evidence type="ECO:0000313" key="5">
    <source>
        <dbReference type="EMBL" id="ABJ81117.1"/>
    </source>
</evidence>
<keyword evidence="4" id="KW-0732">Signal</keyword>
<evidence type="ECO:0000256" key="2">
    <source>
        <dbReference type="ARBA" id="ARBA00023043"/>
    </source>
</evidence>
<feature type="repeat" description="ANK" evidence="3">
    <location>
        <begin position="18"/>
        <end position="50"/>
    </location>
</feature>
<dbReference type="PANTHER" id="PTHR24166:SF48">
    <property type="entry name" value="PROTEIN VAPYRIN"/>
    <property type="match status" value="1"/>
</dbReference>
<evidence type="ECO:0000256" key="1">
    <source>
        <dbReference type="ARBA" id="ARBA00022737"/>
    </source>
</evidence>
<reference evidence="5" key="1">
    <citation type="submission" date="2006-10" db="EMBL/GenBank/DDBJ databases">
        <title>Complete sequence of Solibacter usitatus Ellin6076.</title>
        <authorList>
            <consortium name="US DOE Joint Genome Institute"/>
            <person name="Copeland A."/>
            <person name="Lucas S."/>
            <person name="Lapidus A."/>
            <person name="Barry K."/>
            <person name="Detter J.C."/>
            <person name="Glavina del Rio T."/>
            <person name="Hammon N."/>
            <person name="Israni S."/>
            <person name="Dalin E."/>
            <person name="Tice H."/>
            <person name="Pitluck S."/>
            <person name="Thompson L.S."/>
            <person name="Brettin T."/>
            <person name="Bruce D."/>
            <person name="Han C."/>
            <person name="Tapia R."/>
            <person name="Gilna P."/>
            <person name="Schmutz J."/>
            <person name="Larimer F."/>
            <person name="Land M."/>
            <person name="Hauser L."/>
            <person name="Kyrpides N."/>
            <person name="Mikhailova N."/>
            <person name="Janssen P.H."/>
            <person name="Kuske C.R."/>
            <person name="Richardson P."/>
        </authorList>
    </citation>
    <scope>NUCLEOTIDE SEQUENCE</scope>
    <source>
        <strain evidence="5">Ellin6076</strain>
    </source>
</reference>